<evidence type="ECO:0000313" key="1">
    <source>
        <dbReference type="EMBL" id="KAJ8672120.1"/>
    </source>
</evidence>
<reference evidence="1" key="1">
    <citation type="submission" date="2023-04" db="EMBL/GenBank/DDBJ databases">
        <title>A chromosome-level genome assembly of the parasitoid wasp Eretmocerus hayati.</title>
        <authorList>
            <person name="Zhong Y."/>
            <person name="Liu S."/>
            <person name="Liu Y."/>
        </authorList>
    </citation>
    <scope>NUCLEOTIDE SEQUENCE</scope>
    <source>
        <strain evidence="1">ZJU_SS_LIU_2023</strain>
    </source>
</reference>
<dbReference type="Proteomes" id="UP001239111">
    <property type="component" value="Chromosome 3"/>
</dbReference>
<gene>
    <name evidence="1" type="ORF">QAD02_003379</name>
</gene>
<comment type="caution">
    <text evidence="1">The sequence shown here is derived from an EMBL/GenBank/DDBJ whole genome shotgun (WGS) entry which is preliminary data.</text>
</comment>
<accession>A0ACC2NRF6</accession>
<name>A0ACC2NRF6_9HYME</name>
<sequence length="117" mass="13585">MVVSYENFLQSSYHYNPTEDREEVKQELQSRFEDAEVVHGTLQYHAFIPTPDRKLQCKKFSSFVKLDLFTKEKKSRIAQAKVRKGKPLEKSSARPKTRRKTAKSSVAKSAPRNLKKP</sequence>
<dbReference type="EMBL" id="CM056743">
    <property type="protein sequence ID" value="KAJ8672120.1"/>
    <property type="molecule type" value="Genomic_DNA"/>
</dbReference>
<keyword evidence="2" id="KW-1185">Reference proteome</keyword>
<organism evidence="1 2">
    <name type="scientific">Eretmocerus hayati</name>
    <dbReference type="NCBI Taxonomy" id="131215"/>
    <lineage>
        <taxon>Eukaryota</taxon>
        <taxon>Metazoa</taxon>
        <taxon>Ecdysozoa</taxon>
        <taxon>Arthropoda</taxon>
        <taxon>Hexapoda</taxon>
        <taxon>Insecta</taxon>
        <taxon>Pterygota</taxon>
        <taxon>Neoptera</taxon>
        <taxon>Endopterygota</taxon>
        <taxon>Hymenoptera</taxon>
        <taxon>Apocrita</taxon>
        <taxon>Proctotrupomorpha</taxon>
        <taxon>Chalcidoidea</taxon>
        <taxon>Aphelinidae</taxon>
        <taxon>Aphelininae</taxon>
        <taxon>Eretmocerus</taxon>
    </lineage>
</organism>
<protein>
    <submittedName>
        <fullName evidence="1">Uncharacterized protein</fullName>
    </submittedName>
</protein>
<proteinExistence type="predicted"/>
<evidence type="ECO:0000313" key="2">
    <source>
        <dbReference type="Proteomes" id="UP001239111"/>
    </source>
</evidence>